<feature type="compositionally biased region" description="Low complexity" evidence="2">
    <location>
        <begin position="481"/>
        <end position="495"/>
    </location>
</feature>
<evidence type="ECO:0000259" key="3">
    <source>
        <dbReference type="PROSITE" id="PS51061"/>
    </source>
</evidence>
<evidence type="ECO:0000256" key="1">
    <source>
        <dbReference type="ARBA" id="ARBA00022553"/>
    </source>
</evidence>
<dbReference type="InterPro" id="IPR024771">
    <property type="entry name" value="SUZ"/>
</dbReference>
<name>A0AAI8YTX6_9PEZI</name>
<dbReference type="PANTHER" id="PTHR15672:SF8">
    <property type="entry name" value="PROTEIN ENCORE"/>
    <property type="match status" value="1"/>
</dbReference>
<dbReference type="Proteomes" id="UP001296104">
    <property type="component" value="Unassembled WGS sequence"/>
</dbReference>
<dbReference type="Pfam" id="PF12752">
    <property type="entry name" value="SUZ"/>
    <property type="match status" value="1"/>
</dbReference>
<dbReference type="GO" id="GO:0003676">
    <property type="term" value="F:nucleic acid binding"/>
    <property type="evidence" value="ECO:0007669"/>
    <property type="project" value="UniProtKB-UniRule"/>
</dbReference>
<keyword evidence="6" id="KW-1185">Reference proteome</keyword>
<feature type="region of interest" description="Disordered" evidence="2">
    <location>
        <begin position="472"/>
        <end position="541"/>
    </location>
</feature>
<accession>A0AAI8YTX6</accession>
<feature type="compositionally biased region" description="Polar residues" evidence="2">
    <location>
        <begin position="129"/>
        <end position="141"/>
    </location>
</feature>
<proteinExistence type="predicted"/>
<feature type="region of interest" description="Disordered" evidence="2">
    <location>
        <begin position="1"/>
        <end position="196"/>
    </location>
</feature>
<dbReference type="CDD" id="cd02642">
    <property type="entry name" value="R3H_encore_like"/>
    <property type="match status" value="1"/>
</dbReference>
<dbReference type="SUPFAM" id="SSF82708">
    <property type="entry name" value="R3H domain"/>
    <property type="match status" value="1"/>
</dbReference>
<feature type="compositionally biased region" description="Gly residues" evidence="2">
    <location>
        <begin position="851"/>
        <end position="860"/>
    </location>
</feature>
<dbReference type="Pfam" id="PF01424">
    <property type="entry name" value="R3H"/>
    <property type="match status" value="1"/>
</dbReference>
<feature type="compositionally biased region" description="Low complexity" evidence="2">
    <location>
        <begin position="746"/>
        <end position="770"/>
    </location>
</feature>
<dbReference type="AlphaFoldDB" id="A0AAI8YTX6"/>
<dbReference type="PANTHER" id="PTHR15672">
    <property type="entry name" value="CAMP-REGULATED PHOSPHOPROTEIN 21 RELATED R3H DOMAIN CONTAINING PROTEIN"/>
    <property type="match status" value="1"/>
</dbReference>
<evidence type="ECO:0000256" key="2">
    <source>
        <dbReference type="SAM" id="MobiDB-lite"/>
    </source>
</evidence>
<gene>
    <name evidence="5" type="ORF">LECACI_7A001915</name>
</gene>
<dbReference type="InterPro" id="IPR051937">
    <property type="entry name" value="R3H_domain_containing"/>
</dbReference>
<dbReference type="Gene3D" id="3.30.1370.50">
    <property type="entry name" value="R3H-like domain"/>
    <property type="match status" value="1"/>
</dbReference>
<feature type="compositionally biased region" description="Polar residues" evidence="2">
    <location>
        <begin position="501"/>
        <end position="528"/>
    </location>
</feature>
<keyword evidence="1" id="KW-0597">Phosphoprotein</keyword>
<protein>
    <submittedName>
        <fullName evidence="5">R3H domain-containing 2</fullName>
    </submittedName>
</protein>
<feature type="compositionally biased region" description="Pro residues" evidence="2">
    <location>
        <begin position="725"/>
        <end position="745"/>
    </location>
</feature>
<dbReference type="InterPro" id="IPR001374">
    <property type="entry name" value="R3H_dom"/>
</dbReference>
<evidence type="ECO:0000313" key="5">
    <source>
        <dbReference type="EMBL" id="CAK3866880.1"/>
    </source>
</evidence>
<feature type="compositionally biased region" description="Polar residues" evidence="2">
    <location>
        <begin position="651"/>
        <end position="667"/>
    </location>
</feature>
<comment type="caution">
    <text evidence="5">The sequence shown here is derived from an EMBL/GenBank/DDBJ whole genome shotgun (WGS) entry which is preliminary data.</text>
</comment>
<sequence>MASAPATSTVDQKNDRPSFAKIAAAGIKPPNAQQQNPNITSNSKQKHEIPSSPRDGATVVTPSSSNGQQNFAPQQKKLVQLASKEHQDPVESDTNGPEVRVQIVESVPRRTEENAPEGLLAPAADDAGTQVSSSSDSNKPQSLDGKSVASGTTFALDEKDSLRPDDSASVKAGDEDDMLSPPGSGLPGSRIGSDDGVRAFRDQLREISAMEPQRRPGPPLVFGNAPKGVLYVPPQGPGVGAVPNIARSQPVDAPSVDIPPDQKLLEALENPRDRVWVLKLEQDVIDFVKDPKEVSLTLPQCHSFYRLLAHKMADYYMLGHLVDDTSAAVKLFKTPSSRIPPPLTGITAPSTAASTPPPSAPQMKILRRGVDRTGPALANGFRSKEGSENGDSGEDDKKLKAPVSREEREARYEAARLRIMGSAKPTESPEGPKEKQDSRSSSATGKKNMKKQRADSDDGFEARSAYSNYFTSSYASDQQPSSGYGYPDYSSSASGQLASVYGQQNHPGSMSHMTTPTSAHAPWSQSYQPMDPTQAWAQGQSGAYDMSADFQRMSFQNQMPSQNSNVGWSSNYGQQYYGAQQSWPQQQHQMPAQMAHGGYGYGQVYPSTAASPPQHEQPYAYGQLPSQAFPGRPPTNNEHPLPGSYKGKHFNPQSQTFIPGQASSRPFTPQAAPVGNYGSAFAPPAQLQRQGSSQSHGSVFGSPHHTPPHAMSNRAPSQPMTHPLPQGPVFPRQPSPSVPLPPKPGTTPQRQNDWQQQQPPSAGPSPQTAQNKSLLAKWGAPASLPAKPPPPSSSSDGFDGAKFVTHTPRQPYAYPAAATRQPGGSGGSSSGGGYPTFGSMPPSGAAQVMNGSGGYGGKRA</sequence>
<feature type="compositionally biased region" description="Gly residues" evidence="2">
    <location>
        <begin position="823"/>
        <end position="835"/>
    </location>
</feature>
<feature type="compositionally biased region" description="Polar residues" evidence="2">
    <location>
        <begin position="60"/>
        <end position="73"/>
    </location>
</feature>
<feature type="compositionally biased region" description="Polar residues" evidence="2">
    <location>
        <begin position="31"/>
        <end position="43"/>
    </location>
</feature>
<dbReference type="InterPro" id="IPR036867">
    <property type="entry name" value="R3H_dom_sf"/>
</dbReference>
<feature type="compositionally biased region" description="Basic and acidic residues" evidence="2">
    <location>
        <begin position="156"/>
        <end position="168"/>
    </location>
</feature>
<evidence type="ECO:0000259" key="4">
    <source>
        <dbReference type="PROSITE" id="PS51673"/>
    </source>
</evidence>
<organism evidence="5 6">
    <name type="scientific">Lecanosticta acicola</name>
    <dbReference type="NCBI Taxonomy" id="111012"/>
    <lineage>
        <taxon>Eukaryota</taxon>
        <taxon>Fungi</taxon>
        <taxon>Dikarya</taxon>
        <taxon>Ascomycota</taxon>
        <taxon>Pezizomycotina</taxon>
        <taxon>Dothideomycetes</taxon>
        <taxon>Dothideomycetidae</taxon>
        <taxon>Mycosphaerellales</taxon>
        <taxon>Mycosphaerellaceae</taxon>
        <taxon>Lecanosticta</taxon>
    </lineage>
</organism>
<dbReference type="PROSITE" id="PS51673">
    <property type="entry name" value="SUZ"/>
    <property type="match status" value="1"/>
</dbReference>
<reference evidence="5" key="1">
    <citation type="submission" date="2023-11" db="EMBL/GenBank/DDBJ databases">
        <authorList>
            <person name="Alioto T."/>
            <person name="Alioto T."/>
            <person name="Gomez Garrido J."/>
        </authorList>
    </citation>
    <scope>NUCLEOTIDE SEQUENCE</scope>
</reference>
<feature type="compositionally biased region" description="Polar residues" evidence="2">
    <location>
        <begin position="1"/>
        <end position="11"/>
    </location>
</feature>
<dbReference type="PROSITE" id="PS51061">
    <property type="entry name" value="R3H"/>
    <property type="match status" value="1"/>
</dbReference>
<dbReference type="EMBL" id="CAVMBE010000008">
    <property type="protein sequence ID" value="CAK3866880.1"/>
    <property type="molecule type" value="Genomic_DNA"/>
</dbReference>
<feature type="region of interest" description="Disordered" evidence="2">
    <location>
        <begin position="605"/>
        <end position="860"/>
    </location>
</feature>
<feature type="compositionally biased region" description="Polar residues" evidence="2">
    <location>
        <begin position="687"/>
        <end position="697"/>
    </location>
</feature>
<feature type="region of interest" description="Disordered" evidence="2">
    <location>
        <begin position="335"/>
        <end position="460"/>
    </location>
</feature>
<feature type="domain" description="SUZ" evidence="4">
    <location>
        <begin position="338"/>
        <end position="424"/>
    </location>
</feature>
<dbReference type="GO" id="GO:0006012">
    <property type="term" value="P:galactose metabolic process"/>
    <property type="evidence" value="ECO:0007669"/>
    <property type="project" value="TreeGrafter"/>
</dbReference>
<feature type="compositionally biased region" description="Basic and acidic residues" evidence="2">
    <location>
        <begin position="395"/>
        <end position="416"/>
    </location>
</feature>
<feature type="domain" description="R3H" evidence="3">
    <location>
        <begin position="274"/>
        <end position="337"/>
    </location>
</feature>
<evidence type="ECO:0000313" key="6">
    <source>
        <dbReference type="Proteomes" id="UP001296104"/>
    </source>
</evidence>